<keyword evidence="3" id="KW-1185">Reference proteome</keyword>
<protein>
    <submittedName>
        <fullName evidence="2">Uncharacterized protein</fullName>
    </submittedName>
</protein>
<evidence type="ECO:0000256" key="1">
    <source>
        <dbReference type="SAM" id="MobiDB-lite"/>
    </source>
</evidence>
<organism evidence="2 3">
    <name type="scientific">Asparagus officinalis</name>
    <name type="common">Garden asparagus</name>
    <dbReference type="NCBI Taxonomy" id="4686"/>
    <lineage>
        <taxon>Eukaryota</taxon>
        <taxon>Viridiplantae</taxon>
        <taxon>Streptophyta</taxon>
        <taxon>Embryophyta</taxon>
        <taxon>Tracheophyta</taxon>
        <taxon>Spermatophyta</taxon>
        <taxon>Magnoliopsida</taxon>
        <taxon>Liliopsida</taxon>
        <taxon>Asparagales</taxon>
        <taxon>Asparagaceae</taxon>
        <taxon>Asparagoideae</taxon>
        <taxon>Asparagus</taxon>
    </lineage>
</organism>
<reference evidence="3" key="1">
    <citation type="journal article" date="2017" name="Nat. Commun.">
        <title>The asparagus genome sheds light on the origin and evolution of a young Y chromosome.</title>
        <authorList>
            <person name="Harkess A."/>
            <person name="Zhou J."/>
            <person name="Xu C."/>
            <person name="Bowers J.E."/>
            <person name="Van der Hulst R."/>
            <person name="Ayyampalayam S."/>
            <person name="Mercati F."/>
            <person name="Riccardi P."/>
            <person name="McKain M.R."/>
            <person name="Kakrana A."/>
            <person name="Tang H."/>
            <person name="Ray J."/>
            <person name="Groenendijk J."/>
            <person name="Arikit S."/>
            <person name="Mathioni S.M."/>
            <person name="Nakano M."/>
            <person name="Shan H."/>
            <person name="Telgmann-Rauber A."/>
            <person name="Kanno A."/>
            <person name="Yue Z."/>
            <person name="Chen H."/>
            <person name="Li W."/>
            <person name="Chen Y."/>
            <person name="Xu X."/>
            <person name="Zhang Y."/>
            <person name="Luo S."/>
            <person name="Chen H."/>
            <person name="Gao J."/>
            <person name="Mao Z."/>
            <person name="Pires J.C."/>
            <person name="Luo M."/>
            <person name="Kudrna D."/>
            <person name="Wing R.A."/>
            <person name="Meyers B.C."/>
            <person name="Yi K."/>
            <person name="Kong H."/>
            <person name="Lavrijsen P."/>
            <person name="Sunseri F."/>
            <person name="Falavigna A."/>
            <person name="Ye Y."/>
            <person name="Leebens-Mack J.H."/>
            <person name="Chen G."/>
        </authorList>
    </citation>
    <scope>NUCLEOTIDE SEQUENCE [LARGE SCALE GENOMIC DNA]</scope>
    <source>
        <strain evidence="3">cv. DH0086</strain>
    </source>
</reference>
<dbReference type="Proteomes" id="UP000243459">
    <property type="component" value="Chromosome 4"/>
</dbReference>
<feature type="region of interest" description="Disordered" evidence="1">
    <location>
        <begin position="102"/>
        <end position="136"/>
    </location>
</feature>
<sequence length="136" mass="14208">MGLRGRAMAFRVAGFRARRAKREGRIAGADGGGRTKNEEGSSLLSTGRQLGTEGAAAGAVKDEGEQQTGVGIRGRHSSPSTVPWSSPVIQLRNVCCCVAARRRPGEKRSQSSEESAARSPAGGERGAAPRPNAHTR</sequence>
<feature type="region of interest" description="Disordered" evidence="1">
    <location>
        <begin position="24"/>
        <end position="85"/>
    </location>
</feature>
<name>A0A5P1F5Z4_ASPOF</name>
<dbReference type="AlphaFoldDB" id="A0A5P1F5Z4"/>
<dbReference type="Gramene" id="ONK73778">
    <property type="protein sequence ID" value="ONK73778"/>
    <property type="gene ID" value="A4U43_C04F35270"/>
</dbReference>
<feature type="compositionally biased region" description="Polar residues" evidence="1">
    <location>
        <begin position="40"/>
        <end position="49"/>
    </location>
</feature>
<evidence type="ECO:0000313" key="2">
    <source>
        <dbReference type="EMBL" id="ONK73778.1"/>
    </source>
</evidence>
<evidence type="ECO:0000313" key="3">
    <source>
        <dbReference type="Proteomes" id="UP000243459"/>
    </source>
</evidence>
<proteinExistence type="predicted"/>
<accession>A0A5P1F5Z4</accession>
<gene>
    <name evidence="2" type="ORF">A4U43_C04F35270</name>
</gene>
<dbReference type="EMBL" id="CM007384">
    <property type="protein sequence ID" value="ONK73778.1"/>
    <property type="molecule type" value="Genomic_DNA"/>
</dbReference>